<dbReference type="InterPro" id="IPR023286">
    <property type="entry name" value="ABATE_dom_sf"/>
</dbReference>
<gene>
    <name evidence="2" type="ORF">QRX50_34640</name>
</gene>
<dbReference type="RefSeq" id="WP_285967323.1">
    <property type="nucleotide sequence ID" value="NZ_CP127294.1"/>
</dbReference>
<protein>
    <submittedName>
        <fullName evidence="2">ABATE domain-containing protein</fullName>
    </submittedName>
</protein>
<dbReference type="InterPro" id="IPR021005">
    <property type="entry name" value="Znf_CGNR"/>
</dbReference>
<dbReference type="Pfam" id="PF11706">
    <property type="entry name" value="zf-CGNR"/>
    <property type="match status" value="1"/>
</dbReference>
<keyword evidence="3" id="KW-1185">Reference proteome</keyword>
<sequence>MTTAAVLGEPLPVELMNTVKAGRDGVADALTGDADVVSWLAAIAPRLETEAGVALDGDSAPVADRLRRLRDALRALAAEATEDPRPVAVEVARAEALATLNDLAETRAELVWPEDGEPARVLRSGGTPAERAVAFLAHQGIDLLGGEQRQKLRACLAPNCLLFFVKDHSRREWCSAGCGNRARVQRHYQRHHAKS</sequence>
<dbReference type="Gene3D" id="1.10.3300.10">
    <property type="entry name" value="Jann2411-like domain"/>
    <property type="match status" value="1"/>
</dbReference>
<dbReference type="InterPro" id="IPR010852">
    <property type="entry name" value="ABATE"/>
</dbReference>
<dbReference type="KEGG" id="acab:QRX50_34640"/>
<dbReference type="Proteomes" id="UP001236014">
    <property type="component" value="Chromosome"/>
</dbReference>
<dbReference type="AlphaFoldDB" id="A0A9Y2ICI4"/>
<dbReference type="Pfam" id="PF07336">
    <property type="entry name" value="ABATE"/>
    <property type="match status" value="1"/>
</dbReference>
<dbReference type="PANTHER" id="PTHR35525">
    <property type="entry name" value="BLL6575 PROTEIN"/>
    <property type="match status" value="1"/>
</dbReference>
<dbReference type="SUPFAM" id="SSF160904">
    <property type="entry name" value="Jann2411-like"/>
    <property type="match status" value="1"/>
</dbReference>
<evidence type="ECO:0000313" key="3">
    <source>
        <dbReference type="Proteomes" id="UP001236014"/>
    </source>
</evidence>
<dbReference type="EMBL" id="CP127294">
    <property type="protein sequence ID" value="WIX76575.1"/>
    <property type="molecule type" value="Genomic_DNA"/>
</dbReference>
<name>A0A9Y2ICI4_9PSEU</name>
<dbReference type="PANTHER" id="PTHR35525:SF3">
    <property type="entry name" value="BLL6575 PROTEIN"/>
    <property type="match status" value="1"/>
</dbReference>
<accession>A0A9Y2ICI4</accession>
<evidence type="ECO:0000313" key="2">
    <source>
        <dbReference type="EMBL" id="WIX76575.1"/>
    </source>
</evidence>
<organism evidence="2 3">
    <name type="scientific">Amycolatopsis carbonis</name>
    <dbReference type="NCBI Taxonomy" id="715471"/>
    <lineage>
        <taxon>Bacteria</taxon>
        <taxon>Bacillati</taxon>
        <taxon>Actinomycetota</taxon>
        <taxon>Actinomycetes</taxon>
        <taxon>Pseudonocardiales</taxon>
        <taxon>Pseudonocardiaceae</taxon>
        <taxon>Amycolatopsis</taxon>
    </lineage>
</organism>
<evidence type="ECO:0000259" key="1">
    <source>
        <dbReference type="Pfam" id="PF11706"/>
    </source>
</evidence>
<feature type="domain" description="Zinc finger CGNR" evidence="1">
    <location>
        <begin position="152"/>
        <end position="191"/>
    </location>
</feature>
<proteinExistence type="predicted"/>
<reference evidence="2 3" key="1">
    <citation type="submission" date="2023-06" db="EMBL/GenBank/DDBJ databases">
        <authorList>
            <person name="Oyuntsetseg B."/>
            <person name="Kim S.B."/>
        </authorList>
    </citation>
    <scope>NUCLEOTIDE SEQUENCE [LARGE SCALE GENOMIC DNA]</scope>
    <source>
        <strain evidence="2 3">2-15</strain>
    </source>
</reference>